<feature type="transmembrane region" description="Helical" evidence="3">
    <location>
        <begin position="76"/>
        <end position="96"/>
    </location>
</feature>
<name>A0A6H2BVS8_DOLFA</name>
<dbReference type="Pfam" id="PF14159">
    <property type="entry name" value="CAAD"/>
    <property type="match status" value="1"/>
</dbReference>
<feature type="transmembrane region" description="Helical" evidence="3">
    <location>
        <begin position="108"/>
        <end position="126"/>
    </location>
</feature>
<evidence type="ECO:0000256" key="1">
    <source>
        <dbReference type="ARBA" id="ARBA00004141"/>
    </source>
</evidence>
<dbReference type="GO" id="GO:0016020">
    <property type="term" value="C:membrane"/>
    <property type="evidence" value="ECO:0007669"/>
    <property type="project" value="UniProtKB-SubCell"/>
</dbReference>
<evidence type="ECO:0000313" key="5">
    <source>
        <dbReference type="EMBL" id="QJB43685.1"/>
    </source>
</evidence>
<protein>
    <recommendedName>
        <fullName evidence="4">Cyanobacterial aminoacyl-tRNA synthetase CAAD domain-containing protein</fullName>
    </recommendedName>
</protein>
<dbReference type="KEGG" id="dfs:HGD76_05065"/>
<dbReference type="RefSeq" id="WP_168695146.1">
    <property type="nucleotide sequence ID" value="NZ_CP051206.1"/>
</dbReference>
<evidence type="ECO:0000256" key="3">
    <source>
        <dbReference type="SAM" id="Phobius"/>
    </source>
</evidence>
<dbReference type="AlphaFoldDB" id="A0A6H2BVS8"/>
<reference evidence="5 6" key="1">
    <citation type="submission" date="2020-04" db="EMBL/GenBank/DDBJ databases">
        <title>Genome-Wide Identification of 5-Methylcytosine Sites in Bacterial Genomes By High-Throughput Sequencing of MspJI Restriction Fragments.</title>
        <authorList>
            <person name="Wu V."/>
        </authorList>
    </citation>
    <scope>NUCLEOTIDE SEQUENCE [LARGE SCALE GENOMIC DNA]</scope>
    <source>
        <strain evidence="5 6">CCAP 1403/13f</strain>
    </source>
</reference>
<reference evidence="5 6" key="2">
    <citation type="submission" date="2020-04" db="EMBL/GenBank/DDBJ databases">
        <authorList>
            <person name="Fomenkov A."/>
            <person name="Anton B.P."/>
            <person name="Roberts R.J."/>
        </authorList>
    </citation>
    <scope>NUCLEOTIDE SEQUENCE [LARGE SCALE GENOMIC DNA]</scope>
    <source>
        <strain evidence="5 6">CCAP 1403/13f</strain>
    </source>
</reference>
<sequence>MIIMMETQAQQTEQGNYSSPQDSLSFSGEDNRSLPKLPAAKESESQWQQISRQILEFLNQLPEYLGSIFNNNKQGLITLVLILSALVTVKVAIALLDAVNGVPLLQPIFELIGIFYFIWFAFRYLLKFESRQELSQKFNSFKQQSLG</sequence>
<proteinExistence type="predicted"/>
<keyword evidence="3" id="KW-0812">Transmembrane</keyword>
<dbReference type="GO" id="GO:0009579">
    <property type="term" value="C:thylakoid"/>
    <property type="evidence" value="ECO:0007669"/>
    <property type="project" value="InterPro"/>
</dbReference>
<evidence type="ECO:0000256" key="2">
    <source>
        <dbReference type="SAM" id="MobiDB-lite"/>
    </source>
</evidence>
<dbReference type="InterPro" id="IPR033344">
    <property type="entry name" value="CURT1"/>
</dbReference>
<keyword evidence="3" id="KW-1133">Transmembrane helix</keyword>
<feature type="domain" description="Cyanobacterial aminoacyl-tRNA synthetase CAAD" evidence="4">
    <location>
        <begin position="63"/>
        <end position="147"/>
    </location>
</feature>
<dbReference type="InterPro" id="IPR025564">
    <property type="entry name" value="CAAD_dom"/>
</dbReference>
<evidence type="ECO:0000259" key="4">
    <source>
        <dbReference type="Pfam" id="PF14159"/>
    </source>
</evidence>
<organism evidence="5 6">
    <name type="scientific">Dolichospermum flos-aquae CCAP 1403/13F</name>
    <dbReference type="NCBI Taxonomy" id="315271"/>
    <lineage>
        <taxon>Bacteria</taxon>
        <taxon>Bacillati</taxon>
        <taxon>Cyanobacteriota</taxon>
        <taxon>Cyanophyceae</taxon>
        <taxon>Nostocales</taxon>
        <taxon>Aphanizomenonaceae</taxon>
        <taxon>Dolichospermum</taxon>
    </lineage>
</organism>
<feature type="compositionally biased region" description="Basic and acidic residues" evidence="2">
    <location>
        <begin position="29"/>
        <end position="44"/>
    </location>
</feature>
<accession>A0A6H2BVS8</accession>
<dbReference type="EMBL" id="CP051206">
    <property type="protein sequence ID" value="QJB43685.1"/>
    <property type="molecule type" value="Genomic_DNA"/>
</dbReference>
<dbReference type="Proteomes" id="UP000502433">
    <property type="component" value="Chromosome"/>
</dbReference>
<dbReference type="PANTHER" id="PTHR33222:SF4">
    <property type="entry name" value="PROTEIN CURVATURE THYLAKOID 1A, CHLOROPLASTIC"/>
    <property type="match status" value="1"/>
</dbReference>
<feature type="compositionally biased region" description="Polar residues" evidence="2">
    <location>
        <begin position="9"/>
        <end position="28"/>
    </location>
</feature>
<comment type="subcellular location">
    <subcellularLocation>
        <location evidence="1">Membrane</location>
        <topology evidence="1">Multi-pass membrane protein</topology>
    </subcellularLocation>
</comment>
<keyword evidence="3" id="KW-0472">Membrane</keyword>
<dbReference type="PANTHER" id="PTHR33222">
    <property type="match status" value="1"/>
</dbReference>
<evidence type="ECO:0000313" key="6">
    <source>
        <dbReference type="Proteomes" id="UP000502433"/>
    </source>
</evidence>
<feature type="region of interest" description="Disordered" evidence="2">
    <location>
        <begin position="9"/>
        <end position="44"/>
    </location>
</feature>
<gene>
    <name evidence="5" type="ORF">HGD76_05065</name>
</gene>